<feature type="domain" description="TauD/TfdA-like" evidence="8">
    <location>
        <begin position="26"/>
        <end position="288"/>
    </location>
</feature>
<keyword evidence="10" id="KW-1185">Reference proteome</keyword>
<evidence type="ECO:0000256" key="5">
    <source>
        <dbReference type="ARBA" id="ARBA00023002"/>
    </source>
</evidence>
<comment type="cofactor">
    <cofactor evidence="1">
        <name>Fe(2+)</name>
        <dbReference type="ChEBI" id="CHEBI:29033"/>
    </cofactor>
</comment>
<sequence>MPRTVVPMSHRVLDSARATAAGPPRVTPVAGRIGAVVSGVRLSGDLPDGVVARIWDAVLRHRVLFFRDQHHLDPAGQVEFARRLGEPTAAHPTLPPLDGHEHVLDVGDAPGRRADEWHTDASFTDRPPKASVLRAVRVPPHGGDTVWANTAAAYDGLPVELREVADRLWALHTNRYDYVRPHATGAGRRRREPLTTVTFETEHPVVRVHPETGERALLLGGFARSVVGLSDRADSQALIRLFQEHVTRLENTVRWHWAPGDVAIWDNRATQHRVVHDFGDRPRSLHRVGLAGEAPVSVDGRRSVPRTGPAARPGLAP</sequence>
<accession>A0ABP7W2E5</accession>
<evidence type="ECO:0000256" key="2">
    <source>
        <dbReference type="ARBA" id="ARBA00005896"/>
    </source>
</evidence>
<evidence type="ECO:0000259" key="8">
    <source>
        <dbReference type="Pfam" id="PF02668"/>
    </source>
</evidence>
<dbReference type="PANTHER" id="PTHR30468:SF5">
    <property type="entry name" value="ALPHA-KETOGLUTARATE-DEPENDENT SULFATE ESTER DIOXYGENASE"/>
    <property type="match status" value="1"/>
</dbReference>
<dbReference type="EMBL" id="BAAAZG010000026">
    <property type="protein sequence ID" value="GAA4079588.1"/>
    <property type="molecule type" value="Genomic_DNA"/>
</dbReference>
<protein>
    <submittedName>
        <fullName evidence="9">TauD/TfdA family dioxygenase</fullName>
    </submittedName>
</protein>
<feature type="region of interest" description="Disordered" evidence="7">
    <location>
        <begin position="294"/>
        <end position="317"/>
    </location>
</feature>
<organism evidence="9 10">
    <name type="scientific">Actinomadura miaoliensis</name>
    <dbReference type="NCBI Taxonomy" id="430685"/>
    <lineage>
        <taxon>Bacteria</taxon>
        <taxon>Bacillati</taxon>
        <taxon>Actinomycetota</taxon>
        <taxon>Actinomycetes</taxon>
        <taxon>Streptosporangiales</taxon>
        <taxon>Thermomonosporaceae</taxon>
        <taxon>Actinomadura</taxon>
    </lineage>
</organism>
<dbReference type="PANTHER" id="PTHR30468">
    <property type="entry name" value="ALPHA-KETOGLUTARATE-DEPENDENT SULFONATE DIOXYGENASE"/>
    <property type="match status" value="1"/>
</dbReference>
<keyword evidence="5" id="KW-0560">Oxidoreductase</keyword>
<gene>
    <name evidence="9" type="ORF">GCM10022214_42550</name>
</gene>
<dbReference type="Proteomes" id="UP001500683">
    <property type="component" value="Unassembled WGS sequence"/>
</dbReference>
<evidence type="ECO:0000313" key="9">
    <source>
        <dbReference type="EMBL" id="GAA4079588.1"/>
    </source>
</evidence>
<evidence type="ECO:0000256" key="1">
    <source>
        <dbReference type="ARBA" id="ARBA00001954"/>
    </source>
</evidence>
<dbReference type="Pfam" id="PF02668">
    <property type="entry name" value="TauD"/>
    <property type="match status" value="1"/>
</dbReference>
<evidence type="ECO:0000313" key="10">
    <source>
        <dbReference type="Proteomes" id="UP001500683"/>
    </source>
</evidence>
<evidence type="ECO:0000256" key="7">
    <source>
        <dbReference type="SAM" id="MobiDB-lite"/>
    </source>
</evidence>
<name>A0ABP7W2E5_9ACTN</name>
<comment type="caution">
    <text evidence="9">The sequence shown here is derived from an EMBL/GenBank/DDBJ whole genome shotgun (WGS) entry which is preliminary data.</text>
</comment>
<dbReference type="InterPro" id="IPR003819">
    <property type="entry name" value="TauD/TfdA-like"/>
</dbReference>
<reference evidence="10" key="1">
    <citation type="journal article" date="2019" name="Int. J. Syst. Evol. Microbiol.">
        <title>The Global Catalogue of Microorganisms (GCM) 10K type strain sequencing project: providing services to taxonomists for standard genome sequencing and annotation.</title>
        <authorList>
            <consortium name="The Broad Institute Genomics Platform"/>
            <consortium name="The Broad Institute Genome Sequencing Center for Infectious Disease"/>
            <person name="Wu L."/>
            <person name="Ma J."/>
        </authorList>
    </citation>
    <scope>NUCLEOTIDE SEQUENCE [LARGE SCALE GENOMIC DNA]</scope>
    <source>
        <strain evidence="10">JCM 16702</strain>
    </source>
</reference>
<keyword evidence="4 9" id="KW-0223">Dioxygenase</keyword>
<keyword evidence="6" id="KW-0408">Iron</keyword>
<dbReference type="Gene3D" id="3.60.130.10">
    <property type="entry name" value="Clavaminate synthase-like"/>
    <property type="match status" value="1"/>
</dbReference>
<evidence type="ECO:0000256" key="3">
    <source>
        <dbReference type="ARBA" id="ARBA00022723"/>
    </source>
</evidence>
<dbReference type="GO" id="GO:0051213">
    <property type="term" value="F:dioxygenase activity"/>
    <property type="evidence" value="ECO:0007669"/>
    <property type="project" value="UniProtKB-KW"/>
</dbReference>
<dbReference type="InterPro" id="IPR042098">
    <property type="entry name" value="TauD-like_sf"/>
</dbReference>
<comment type="similarity">
    <text evidence="2">Belongs to the TfdA dioxygenase family.</text>
</comment>
<dbReference type="InterPro" id="IPR051323">
    <property type="entry name" value="AtsK-like"/>
</dbReference>
<evidence type="ECO:0000256" key="6">
    <source>
        <dbReference type="ARBA" id="ARBA00023004"/>
    </source>
</evidence>
<proteinExistence type="inferred from homology"/>
<dbReference type="SUPFAM" id="SSF51197">
    <property type="entry name" value="Clavaminate synthase-like"/>
    <property type="match status" value="1"/>
</dbReference>
<evidence type="ECO:0000256" key="4">
    <source>
        <dbReference type="ARBA" id="ARBA00022964"/>
    </source>
</evidence>
<keyword evidence="3" id="KW-0479">Metal-binding</keyword>